<name>A0AAD9V609_ACRCE</name>
<comment type="caution">
    <text evidence="4">The sequence shown here is derived from an EMBL/GenBank/DDBJ whole genome shotgun (WGS) entry which is preliminary data.</text>
</comment>
<keyword evidence="2" id="KW-0479">Metal-binding</keyword>
<evidence type="ECO:0000259" key="3">
    <source>
        <dbReference type="Pfam" id="PF13359"/>
    </source>
</evidence>
<proteinExistence type="predicted"/>
<dbReference type="Pfam" id="PF13359">
    <property type="entry name" value="DDE_Tnp_4"/>
    <property type="match status" value="1"/>
</dbReference>
<dbReference type="InterPro" id="IPR027806">
    <property type="entry name" value="HARBI1_dom"/>
</dbReference>
<feature type="domain" description="DDE Tnp4" evidence="3">
    <location>
        <begin position="163"/>
        <end position="229"/>
    </location>
</feature>
<dbReference type="AlphaFoldDB" id="A0AAD9V609"/>
<accession>A0AAD9V609</accession>
<evidence type="ECO:0000256" key="1">
    <source>
        <dbReference type="ARBA" id="ARBA00001968"/>
    </source>
</evidence>
<dbReference type="Proteomes" id="UP001249851">
    <property type="component" value="Unassembled WGS sequence"/>
</dbReference>
<sequence length="241" mass="27834">MASLATVRDALLISRCTDIIDDVEFACLYDANSSRLTFPYYKFERFDIDAWDESECWTELRFGRQDEIVCSQRSVCEGMEGMCILLKRLAYPCRYTDMVPRFGRNTTELCLIFNEMQDLIYTTHSHRLKNWDRNPFLQPYQLHRYADAIHLQGSPLENCFGFVDGTVRSIARPTKNQRLMYNGHKRVHAIKVQSVVTPNGLVANLSGPFEGKRHDSTILQESGLLTDLCSLLQWGATLFVW</sequence>
<gene>
    <name evidence="4" type="ORF">P5673_014187</name>
</gene>
<keyword evidence="5" id="KW-1185">Reference proteome</keyword>
<organism evidence="4 5">
    <name type="scientific">Acropora cervicornis</name>
    <name type="common">Staghorn coral</name>
    <dbReference type="NCBI Taxonomy" id="6130"/>
    <lineage>
        <taxon>Eukaryota</taxon>
        <taxon>Metazoa</taxon>
        <taxon>Cnidaria</taxon>
        <taxon>Anthozoa</taxon>
        <taxon>Hexacorallia</taxon>
        <taxon>Scleractinia</taxon>
        <taxon>Astrocoeniina</taxon>
        <taxon>Acroporidae</taxon>
        <taxon>Acropora</taxon>
    </lineage>
</organism>
<dbReference type="PANTHER" id="PTHR34615">
    <property type="entry name" value="PX DOMAIN-CONTAINING PROTEIN"/>
    <property type="match status" value="1"/>
</dbReference>
<protein>
    <recommendedName>
        <fullName evidence="3">DDE Tnp4 domain-containing protein</fullName>
    </recommendedName>
</protein>
<reference evidence="4" key="1">
    <citation type="journal article" date="2023" name="G3 (Bethesda)">
        <title>Whole genome assembly and annotation of the endangered Caribbean coral Acropora cervicornis.</title>
        <authorList>
            <person name="Selwyn J.D."/>
            <person name="Vollmer S.V."/>
        </authorList>
    </citation>
    <scope>NUCLEOTIDE SEQUENCE</scope>
    <source>
        <strain evidence="4">K2</strain>
    </source>
</reference>
<dbReference type="GO" id="GO:0046872">
    <property type="term" value="F:metal ion binding"/>
    <property type="evidence" value="ECO:0007669"/>
    <property type="project" value="UniProtKB-KW"/>
</dbReference>
<dbReference type="PANTHER" id="PTHR34615:SF1">
    <property type="entry name" value="PX DOMAIN-CONTAINING PROTEIN"/>
    <property type="match status" value="1"/>
</dbReference>
<comment type="cofactor">
    <cofactor evidence="1">
        <name>a divalent metal cation</name>
        <dbReference type="ChEBI" id="CHEBI:60240"/>
    </cofactor>
</comment>
<evidence type="ECO:0000256" key="2">
    <source>
        <dbReference type="ARBA" id="ARBA00022723"/>
    </source>
</evidence>
<dbReference type="EMBL" id="JARQWQ010000028">
    <property type="protein sequence ID" value="KAK2562519.1"/>
    <property type="molecule type" value="Genomic_DNA"/>
</dbReference>
<evidence type="ECO:0000313" key="4">
    <source>
        <dbReference type="EMBL" id="KAK2562519.1"/>
    </source>
</evidence>
<reference evidence="4" key="2">
    <citation type="journal article" date="2023" name="Science">
        <title>Genomic signatures of disease resistance in endangered staghorn corals.</title>
        <authorList>
            <person name="Vollmer S.V."/>
            <person name="Selwyn J.D."/>
            <person name="Despard B.A."/>
            <person name="Roesel C.L."/>
        </authorList>
    </citation>
    <scope>NUCLEOTIDE SEQUENCE</scope>
    <source>
        <strain evidence="4">K2</strain>
    </source>
</reference>
<evidence type="ECO:0000313" key="5">
    <source>
        <dbReference type="Proteomes" id="UP001249851"/>
    </source>
</evidence>